<keyword evidence="2" id="KW-1185">Reference proteome</keyword>
<name>A0ABY6VDE4_9ENTR</name>
<evidence type="ECO:0000313" key="2">
    <source>
        <dbReference type="Proteomes" id="UP000317652"/>
    </source>
</evidence>
<dbReference type="EMBL" id="CABGGS010000012">
    <property type="protein sequence ID" value="VUS45676.1"/>
    <property type="molecule type" value="Genomic_DNA"/>
</dbReference>
<protein>
    <submittedName>
        <fullName evidence="1">Uncharacterized protein</fullName>
    </submittedName>
</protein>
<reference evidence="1 2" key="1">
    <citation type="submission" date="2019-07" db="EMBL/GenBank/DDBJ databases">
        <authorList>
            <person name="Brisse S."/>
            <person name="Rodrigues C."/>
            <person name="Thorpe H."/>
        </authorList>
    </citation>
    <scope>NUCLEOTIDE SEQUENCE [LARGE SCALE GENOMIC DNA]</scope>
    <source>
        <strain evidence="1">SB6411</strain>
    </source>
</reference>
<organism evidence="1 2">
    <name type="scientific">Klebsiella spallanzanii</name>
    <dbReference type="NCBI Taxonomy" id="2587528"/>
    <lineage>
        <taxon>Bacteria</taxon>
        <taxon>Pseudomonadati</taxon>
        <taxon>Pseudomonadota</taxon>
        <taxon>Gammaproteobacteria</taxon>
        <taxon>Enterobacterales</taxon>
        <taxon>Enterobacteriaceae</taxon>
        <taxon>Klebsiella/Raoultella group</taxon>
        <taxon>Klebsiella</taxon>
    </lineage>
</organism>
<comment type="caution">
    <text evidence="1">The sequence shown here is derived from an EMBL/GenBank/DDBJ whole genome shotgun (WGS) entry which is preliminary data.</text>
</comment>
<evidence type="ECO:0000313" key="1">
    <source>
        <dbReference type="EMBL" id="VUS45676.1"/>
    </source>
</evidence>
<dbReference type="Proteomes" id="UP000317652">
    <property type="component" value="Unassembled WGS sequence"/>
</dbReference>
<accession>A0ABY6VDE4</accession>
<proteinExistence type="predicted"/>
<gene>
    <name evidence="1" type="ORF">SB6411_00918</name>
</gene>
<sequence length="66" mass="7217">MAPLLIAAITPDDPGFTALRVESLAQNYNMLRRLQRTGKVGKTALTPREKSCWVPLRMGSWSACAG</sequence>